<evidence type="ECO:0000313" key="2">
    <source>
        <dbReference type="Proteomes" id="UP001060085"/>
    </source>
</evidence>
<gene>
    <name evidence="1" type="ORF">M9H77_09519</name>
</gene>
<protein>
    <submittedName>
        <fullName evidence="1">Uncharacterized protein</fullName>
    </submittedName>
</protein>
<reference evidence="2" key="1">
    <citation type="journal article" date="2023" name="Nat. Plants">
        <title>Single-cell RNA sequencing provides a high-resolution roadmap for understanding the multicellular compartmentation of specialized metabolism.</title>
        <authorList>
            <person name="Sun S."/>
            <person name="Shen X."/>
            <person name="Li Y."/>
            <person name="Li Y."/>
            <person name="Wang S."/>
            <person name="Li R."/>
            <person name="Zhang H."/>
            <person name="Shen G."/>
            <person name="Guo B."/>
            <person name="Wei J."/>
            <person name="Xu J."/>
            <person name="St-Pierre B."/>
            <person name="Chen S."/>
            <person name="Sun C."/>
        </authorList>
    </citation>
    <scope>NUCLEOTIDE SEQUENCE [LARGE SCALE GENOMIC DNA]</scope>
</reference>
<dbReference type="EMBL" id="CM044702">
    <property type="protein sequence ID" value="KAI5678569.1"/>
    <property type="molecule type" value="Genomic_DNA"/>
</dbReference>
<sequence>MSDHVDTQPHTLEYAKRTLFGGILTNLAVLARQVVQSFFGDNSVFERRNHHLAGMEMEPIDISSSDDSDFRAIDDYKDEDSPVRDSATSSGFRILPWSMASSNWGGNNIPSRGATSPKRSSVLNGRSSDFTPSKLTKSQRPGMSSGAAGNSYLATSRDDNSEHNNDDEWQLSKRAKRVLPTSFQPPLPSSRSKNLVENIGGSQFRESHGSSYYPAMANSTNGENYGRDRFAKGSDDDVVIYESKVNRMLPSSLMYGKSASTSYASSESLYHRGVAEERSAGPDERLIFQAALQDLNQPKSEANLPEGLLSVSLLRHQKIALRWMMIKETEGVNCLGGILADDQGLGKTVSMIAIIQAHRSLQEESKSENQQHSAKAEALNLDDDDDDENGGGTPDKLKPKGESDELKVVPEGSSSLQFRNRKPAAGTLVVCPASVLRQWARELDEKVAEEAKLSVLIYHGGNRTKIADELASFDVVLTTYSIVTNEVPKQPLVDDDNEQNNGERYGISSVFSQNKKQIKTAPSKRGRKRKNGYDDDANCGTLAKVRWFRVILDEAQTIKNHRTQVARACCSLRAKRRWCLSGTPIQNSIDELFSYFRFLKYEPYCKYKSFGEGIKLPIARDPVRGYTKLQLILRAIMLRRTKGTLIDGQPIITLPPKTINLTKVDFTTQERAFYNQLEADSRTQFKAYAAAGTLNQNYANILLMLLRLRQACDHPQLVRGATRSDSVGRVSSGLATKLPKQKLGGLLKLLETSHALCSACDDPPEDAVVTVCGHVFCFQCVSDYLTAEDNTCPALECKEQLNADVIFSKSTLKKCLYDDGFSDPSSSYSNDKSEVLKNDYSSSKIKAALEILQKFCKQIPNAEPISKAKYAAETFSSGNGCPDSHTSGPVKAIVFSQWTGMLDLVEVSLNNIGLKYQRLDGTMSLAARDKAVKEFNTNPEVTVMLMSLKAGNLGLNMVAACRVILLDLWWNPTTEDQAIDRAHRIGQTRPVTVSRLTIKDTVEDRILALQEEKRKMVASAFGEDASGGSATRLSMEDLKYLFGA</sequence>
<dbReference type="Proteomes" id="UP001060085">
    <property type="component" value="Linkage Group LG02"/>
</dbReference>
<comment type="caution">
    <text evidence="1">The sequence shown here is derived from an EMBL/GenBank/DDBJ whole genome shotgun (WGS) entry which is preliminary data.</text>
</comment>
<name>A0ACC0C163_CATRO</name>
<evidence type="ECO:0000313" key="1">
    <source>
        <dbReference type="EMBL" id="KAI5678569.1"/>
    </source>
</evidence>
<accession>A0ACC0C163</accession>
<keyword evidence="2" id="KW-1185">Reference proteome</keyword>
<proteinExistence type="predicted"/>
<organism evidence="1 2">
    <name type="scientific">Catharanthus roseus</name>
    <name type="common">Madagascar periwinkle</name>
    <name type="synonym">Vinca rosea</name>
    <dbReference type="NCBI Taxonomy" id="4058"/>
    <lineage>
        <taxon>Eukaryota</taxon>
        <taxon>Viridiplantae</taxon>
        <taxon>Streptophyta</taxon>
        <taxon>Embryophyta</taxon>
        <taxon>Tracheophyta</taxon>
        <taxon>Spermatophyta</taxon>
        <taxon>Magnoliopsida</taxon>
        <taxon>eudicotyledons</taxon>
        <taxon>Gunneridae</taxon>
        <taxon>Pentapetalae</taxon>
        <taxon>asterids</taxon>
        <taxon>lamiids</taxon>
        <taxon>Gentianales</taxon>
        <taxon>Apocynaceae</taxon>
        <taxon>Rauvolfioideae</taxon>
        <taxon>Vinceae</taxon>
        <taxon>Catharanthinae</taxon>
        <taxon>Catharanthus</taxon>
    </lineage>
</organism>